<name>A0A8X6TFD6_NEPPI</name>
<organism evidence="1 2">
    <name type="scientific">Nephila pilipes</name>
    <name type="common">Giant wood spider</name>
    <name type="synonym">Nephila maculata</name>
    <dbReference type="NCBI Taxonomy" id="299642"/>
    <lineage>
        <taxon>Eukaryota</taxon>
        <taxon>Metazoa</taxon>
        <taxon>Ecdysozoa</taxon>
        <taxon>Arthropoda</taxon>
        <taxon>Chelicerata</taxon>
        <taxon>Arachnida</taxon>
        <taxon>Araneae</taxon>
        <taxon>Araneomorphae</taxon>
        <taxon>Entelegynae</taxon>
        <taxon>Araneoidea</taxon>
        <taxon>Nephilidae</taxon>
        <taxon>Nephila</taxon>
    </lineage>
</organism>
<keyword evidence="2" id="KW-1185">Reference proteome</keyword>
<dbReference type="AlphaFoldDB" id="A0A8X6TFD6"/>
<gene>
    <name evidence="1" type="ORF">NPIL_111431</name>
</gene>
<comment type="caution">
    <text evidence="1">The sequence shown here is derived from an EMBL/GenBank/DDBJ whole genome shotgun (WGS) entry which is preliminary data.</text>
</comment>
<dbReference type="EMBL" id="BMAW01102020">
    <property type="protein sequence ID" value="GFT02306.1"/>
    <property type="molecule type" value="Genomic_DNA"/>
</dbReference>
<dbReference type="Proteomes" id="UP000887013">
    <property type="component" value="Unassembled WGS sequence"/>
</dbReference>
<evidence type="ECO:0000313" key="1">
    <source>
        <dbReference type="EMBL" id="GFT02306.1"/>
    </source>
</evidence>
<evidence type="ECO:0000313" key="2">
    <source>
        <dbReference type="Proteomes" id="UP000887013"/>
    </source>
</evidence>
<accession>A0A8X6TFD6</accession>
<protein>
    <submittedName>
        <fullName evidence="1">Uncharacterized protein</fullName>
    </submittedName>
</protein>
<sequence length="88" mass="9487">MTNQKDHKYRVMDAISHVLRNTDVQIASQQRIGPTANFSSISLHSCSSTANQSAVLKLSVNGTWGTACVDTGDSHIIAGGNLYLLLQK</sequence>
<reference evidence="1" key="1">
    <citation type="submission" date="2020-08" db="EMBL/GenBank/DDBJ databases">
        <title>Multicomponent nature underlies the extraordinary mechanical properties of spider dragline silk.</title>
        <authorList>
            <person name="Kono N."/>
            <person name="Nakamura H."/>
            <person name="Mori M."/>
            <person name="Yoshida Y."/>
            <person name="Ohtoshi R."/>
            <person name="Malay A.D."/>
            <person name="Moran D.A.P."/>
            <person name="Tomita M."/>
            <person name="Numata K."/>
            <person name="Arakawa K."/>
        </authorList>
    </citation>
    <scope>NUCLEOTIDE SEQUENCE</scope>
</reference>
<proteinExistence type="predicted"/>